<name>A0A0N4WKT4_HAEPC</name>
<evidence type="ECO:0000313" key="3">
    <source>
        <dbReference type="Proteomes" id="UP000268014"/>
    </source>
</evidence>
<reference evidence="2 3" key="2">
    <citation type="submission" date="2018-11" db="EMBL/GenBank/DDBJ databases">
        <authorList>
            <consortium name="Pathogen Informatics"/>
        </authorList>
    </citation>
    <scope>NUCLEOTIDE SEQUENCE [LARGE SCALE GENOMIC DNA]</scope>
    <source>
        <strain evidence="2 3">MHpl1</strain>
    </source>
</reference>
<dbReference type="AlphaFoldDB" id="A0A0N4WKT4"/>
<evidence type="ECO:0000313" key="2">
    <source>
        <dbReference type="EMBL" id="VDO43594.1"/>
    </source>
</evidence>
<feature type="chain" id="PRO_5043123808" evidence="1">
    <location>
        <begin position="20"/>
        <end position="39"/>
    </location>
</feature>
<keyword evidence="1" id="KW-0732">Signal</keyword>
<dbReference type="EMBL" id="UZAF01017638">
    <property type="protein sequence ID" value="VDO43594.1"/>
    <property type="molecule type" value="Genomic_DNA"/>
</dbReference>
<evidence type="ECO:0000256" key="1">
    <source>
        <dbReference type="SAM" id="SignalP"/>
    </source>
</evidence>
<reference evidence="4" key="1">
    <citation type="submission" date="2017-02" db="UniProtKB">
        <authorList>
            <consortium name="WormBaseParasite"/>
        </authorList>
    </citation>
    <scope>IDENTIFICATION</scope>
</reference>
<sequence length="39" mass="4993">MRFLFLLLFLSIRRYEFLGQMELHGTSRRNHYQYREVRD</sequence>
<gene>
    <name evidence="2" type="ORF">HPLM_LOCUS11705</name>
</gene>
<keyword evidence="3" id="KW-1185">Reference proteome</keyword>
<dbReference type="WBParaSite" id="HPLM_0001171301-mRNA-1">
    <property type="protein sequence ID" value="HPLM_0001171301-mRNA-1"/>
    <property type="gene ID" value="HPLM_0001171301"/>
</dbReference>
<proteinExistence type="predicted"/>
<protein>
    <submittedName>
        <fullName evidence="2 4">Uncharacterized protein</fullName>
    </submittedName>
</protein>
<accession>A0A0N4WKT4</accession>
<dbReference type="Proteomes" id="UP000268014">
    <property type="component" value="Unassembled WGS sequence"/>
</dbReference>
<evidence type="ECO:0000313" key="4">
    <source>
        <dbReference type="WBParaSite" id="HPLM_0001171301-mRNA-1"/>
    </source>
</evidence>
<organism evidence="4">
    <name type="scientific">Haemonchus placei</name>
    <name type="common">Barber's pole worm</name>
    <dbReference type="NCBI Taxonomy" id="6290"/>
    <lineage>
        <taxon>Eukaryota</taxon>
        <taxon>Metazoa</taxon>
        <taxon>Ecdysozoa</taxon>
        <taxon>Nematoda</taxon>
        <taxon>Chromadorea</taxon>
        <taxon>Rhabditida</taxon>
        <taxon>Rhabditina</taxon>
        <taxon>Rhabditomorpha</taxon>
        <taxon>Strongyloidea</taxon>
        <taxon>Trichostrongylidae</taxon>
        <taxon>Haemonchus</taxon>
    </lineage>
</organism>
<feature type="signal peptide" evidence="1">
    <location>
        <begin position="1"/>
        <end position="19"/>
    </location>
</feature>